<dbReference type="GO" id="GO:0016020">
    <property type="term" value="C:membrane"/>
    <property type="evidence" value="ECO:0007669"/>
    <property type="project" value="UniProtKB-SubCell"/>
</dbReference>
<dbReference type="Gene3D" id="1.20.1080.10">
    <property type="entry name" value="Glycerol uptake facilitator protein"/>
    <property type="match status" value="1"/>
</dbReference>
<comment type="caution">
    <text evidence="6">The sequence shown here is derived from an EMBL/GenBank/DDBJ whole genome shotgun (WGS) entry which is preliminary data.</text>
</comment>
<sequence length="77" mass="8246">MAKIALGISREATKPDCIQALIVEFIVTFLYVFAGVGSAMAARILAARNSTLKVNKWSVRGSNSGSCTYSAMFLPTE</sequence>
<dbReference type="InterPro" id="IPR023271">
    <property type="entry name" value="Aquaporin-like"/>
</dbReference>
<proteinExistence type="predicted"/>
<reference evidence="6 7" key="1">
    <citation type="journal article" date="2018" name="Front. Plant Sci.">
        <title>Red Clover (Trifolium pratense) and Zigzag Clover (T. medium) - A Picture of Genomic Similarities and Differences.</title>
        <authorList>
            <person name="Dluhosova J."/>
            <person name="Istvanek J."/>
            <person name="Nedelnik J."/>
            <person name="Repkova J."/>
        </authorList>
    </citation>
    <scope>NUCLEOTIDE SEQUENCE [LARGE SCALE GENOMIC DNA]</scope>
    <source>
        <strain evidence="7">cv. 10/8</strain>
        <tissue evidence="6">Leaf</tissue>
    </source>
</reference>
<dbReference type="AlphaFoldDB" id="A0A392MX40"/>
<evidence type="ECO:0000256" key="4">
    <source>
        <dbReference type="ARBA" id="ARBA00023136"/>
    </source>
</evidence>
<keyword evidence="3 5" id="KW-1133">Transmembrane helix</keyword>
<comment type="subcellular location">
    <subcellularLocation>
        <location evidence="1">Membrane</location>
        <topology evidence="1">Multi-pass membrane protein</topology>
    </subcellularLocation>
</comment>
<evidence type="ECO:0000313" key="6">
    <source>
        <dbReference type="EMBL" id="MCH91509.1"/>
    </source>
</evidence>
<keyword evidence="7" id="KW-1185">Reference proteome</keyword>
<evidence type="ECO:0000256" key="5">
    <source>
        <dbReference type="SAM" id="Phobius"/>
    </source>
</evidence>
<evidence type="ECO:0000256" key="2">
    <source>
        <dbReference type="ARBA" id="ARBA00022692"/>
    </source>
</evidence>
<evidence type="ECO:0000256" key="3">
    <source>
        <dbReference type="ARBA" id="ARBA00022989"/>
    </source>
</evidence>
<name>A0A392MX40_9FABA</name>
<dbReference type="EMBL" id="LXQA010020568">
    <property type="protein sequence ID" value="MCH91509.1"/>
    <property type="molecule type" value="Genomic_DNA"/>
</dbReference>
<dbReference type="SUPFAM" id="SSF81338">
    <property type="entry name" value="Aquaporin-like"/>
    <property type="match status" value="1"/>
</dbReference>
<evidence type="ECO:0000313" key="7">
    <source>
        <dbReference type="Proteomes" id="UP000265520"/>
    </source>
</evidence>
<keyword evidence="2 5" id="KW-0812">Transmembrane</keyword>
<feature type="transmembrane region" description="Helical" evidence="5">
    <location>
        <begin position="20"/>
        <end position="46"/>
    </location>
</feature>
<accession>A0A392MX40</accession>
<keyword evidence="4 5" id="KW-0472">Membrane</keyword>
<organism evidence="6 7">
    <name type="scientific">Trifolium medium</name>
    <dbReference type="NCBI Taxonomy" id="97028"/>
    <lineage>
        <taxon>Eukaryota</taxon>
        <taxon>Viridiplantae</taxon>
        <taxon>Streptophyta</taxon>
        <taxon>Embryophyta</taxon>
        <taxon>Tracheophyta</taxon>
        <taxon>Spermatophyta</taxon>
        <taxon>Magnoliopsida</taxon>
        <taxon>eudicotyledons</taxon>
        <taxon>Gunneridae</taxon>
        <taxon>Pentapetalae</taxon>
        <taxon>rosids</taxon>
        <taxon>fabids</taxon>
        <taxon>Fabales</taxon>
        <taxon>Fabaceae</taxon>
        <taxon>Papilionoideae</taxon>
        <taxon>50 kb inversion clade</taxon>
        <taxon>NPAAA clade</taxon>
        <taxon>Hologalegina</taxon>
        <taxon>IRL clade</taxon>
        <taxon>Trifolieae</taxon>
        <taxon>Trifolium</taxon>
    </lineage>
</organism>
<evidence type="ECO:0000256" key="1">
    <source>
        <dbReference type="ARBA" id="ARBA00004141"/>
    </source>
</evidence>
<feature type="non-terminal residue" evidence="6">
    <location>
        <position position="77"/>
    </location>
</feature>
<dbReference type="Proteomes" id="UP000265520">
    <property type="component" value="Unassembled WGS sequence"/>
</dbReference>
<protein>
    <submittedName>
        <fullName evidence="6">Aquaporin TIP4-1-like</fullName>
    </submittedName>
</protein>